<feature type="compositionally biased region" description="Polar residues" evidence="1">
    <location>
        <begin position="253"/>
        <end position="262"/>
    </location>
</feature>
<feature type="compositionally biased region" description="Acidic residues" evidence="1">
    <location>
        <begin position="14"/>
        <end position="23"/>
    </location>
</feature>
<name>A0A166GBH0_9AGAM</name>
<dbReference type="PANTHER" id="PTHR38697:SF1">
    <property type="entry name" value="NUCLEAR PORE COMPLEX PROTEIN SIMILAR TO S. CEREVISIAE NUP2 (EUROFUNG)"/>
    <property type="match status" value="1"/>
</dbReference>
<dbReference type="InterPro" id="IPR000156">
    <property type="entry name" value="Ran_bind_dom"/>
</dbReference>
<reference evidence="3 4" key="1">
    <citation type="journal article" date="2016" name="Mol. Biol. Evol.">
        <title>Comparative Genomics of Early-Diverging Mushroom-Forming Fungi Provides Insights into the Origins of Lignocellulose Decay Capabilities.</title>
        <authorList>
            <person name="Nagy L.G."/>
            <person name="Riley R."/>
            <person name="Tritt A."/>
            <person name="Adam C."/>
            <person name="Daum C."/>
            <person name="Floudas D."/>
            <person name="Sun H."/>
            <person name="Yadav J.S."/>
            <person name="Pangilinan J."/>
            <person name="Larsson K.H."/>
            <person name="Matsuura K."/>
            <person name="Barry K."/>
            <person name="Labutti K."/>
            <person name="Kuo R."/>
            <person name="Ohm R.A."/>
            <person name="Bhattacharya S.S."/>
            <person name="Shirouzu T."/>
            <person name="Yoshinaga Y."/>
            <person name="Martin F.M."/>
            <person name="Grigoriev I.V."/>
            <person name="Hibbett D.S."/>
        </authorList>
    </citation>
    <scope>NUCLEOTIDE SEQUENCE [LARGE SCALE GENOMIC DNA]</scope>
    <source>
        <strain evidence="3 4">HHB10207 ss-3</strain>
    </source>
</reference>
<dbReference type="InterPro" id="IPR053074">
    <property type="entry name" value="NPC_Nucleoporin"/>
</dbReference>
<feature type="region of interest" description="Disordered" evidence="1">
    <location>
        <begin position="279"/>
        <end position="362"/>
    </location>
</feature>
<feature type="compositionally biased region" description="Polar residues" evidence="1">
    <location>
        <begin position="225"/>
        <end position="235"/>
    </location>
</feature>
<feature type="region of interest" description="Disordered" evidence="1">
    <location>
        <begin position="1"/>
        <end position="95"/>
    </location>
</feature>
<dbReference type="OrthoDB" id="185618at2759"/>
<accession>A0A166GBH0</accession>
<feature type="compositionally biased region" description="Low complexity" evidence="1">
    <location>
        <begin position="279"/>
        <end position="297"/>
    </location>
</feature>
<gene>
    <name evidence="3" type="ORF">SISSUDRAFT_1059442</name>
</gene>
<dbReference type="SMART" id="SM00160">
    <property type="entry name" value="RanBD"/>
    <property type="match status" value="1"/>
</dbReference>
<feature type="compositionally biased region" description="Low complexity" evidence="1">
    <location>
        <begin position="378"/>
        <end position="392"/>
    </location>
</feature>
<dbReference type="Proteomes" id="UP000076798">
    <property type="component" value="Unassembled WGS sequence"/>
</dbReference>
<dbReference type="InterPro" id="IPR011993">
    <property type="entry name" value="PH-like_dom_sf"/>
</dbReference>
<dbReference type="CDD" id="cd13170">
    <property type="entry name" value="RanBD_NUP50"/>
    <property type="match status" value="1"/>
</dbReference>
<dbReference type="EMBL" id="KV428021">
    <property type="protein sequence ID" value="KZT41509.1"/>
    <property type="molecule type" value="Genomic_DNA"/>
</dbReference>
<dbReference type="STRING" id="1314776.A0A166GBH0"/>
<dbReference type="SUPFAM" id="SSF50729">
    <property type="entry name" value="PH domain-like"/>
    <property type="match status" value="1"/>
</dbReference>
<dbReference type="Pfam" id="PF00638">
    <property type="entry name" value="Ran_BP1"/>
    <property type="match status" value="1"/>
</dbReference>
<organism evidence="3 4">
    <name type="scientific">Sistotremastrum suecicum HHB10207 ss-3</name>
    <dbReference type="NCBI Taxonomy" id="1314776"/>
    <lineage>
        <taxon>Eukaryota</taxon>
        <taxon>Fungi</taxon>
        <taxon>Dikarya</taxon>
        <taxon>Basidiomycota</taxon>
        <taxon>Agaricomycotina</taxon>
        <taxon>Agaricomycetes</taxon>
        <taxon>Sistotremastrales</taxon>
        <taxon>Sistotremastraceae</taxon>
        <taxon>Sistotremastrum</taxon>
    </lineage>
</organism>
<feature type="domain" description="RanBD1" evidence="2">
    <location>
        <begin position="487"/>
        <end position="582"/>
    </location>
</feature>
<dbReference type="AlphaFoldDB" id="A0A166GBH0"/>
<feature type="compositionally biased region" description="Acidic residues" evidence="1">
    <location>
        <begin position="503"/>
        <end position="517"/>
    </location>
</feature>
<proteinExistence type="predicted"/>
<dbReference type="Gene3D" id="2.30.29.30">
    <property type="entry name" value="Pleckstrin-homology domain (PH domain)/Phosphotyrosine-binding domain (PTB)"/>
    <property type="match status" value="1"/>
</dbReference>
<dbReference type="PROSITE" id="PS50196">
    <property type="entry name" value="RANBD1"/>
    <property type="match status" value="1"/>
</dbReference>
<keyword evidence="4" id="KW-1185">Reference proteome</keyword>
<feature type="compositionally biased region" description="Basic and acidic residues" evidence="1">
    <location>
        <begin position="448"/>
        <end position="464"/>
    </location>
</feature>
<feature type="region of interest" description="Disordered" evidence="1">
    <location>
        <begin position="205"/>
        <end position="262"/>
    </location>
</feature>
<feature type="compositionally biased region" description="Basic and acidic residues" evidence="1">
    <location>
        <begin position="321"/>
        <end position="331"/>
    </location>
</feature>
<dbReference type="PANTHER" id="PTHR38697">
    <property type="entry name" value="NUCLEAR PORE COMPLEX PROTEIN SIMILAR TO S. CEREVISIAE NUP2 (EUROFUNG)"/>
    <property type="match status" value="1"/>
</dbReference>
<evidence type="ECO:0000313" key="4">
    <source>
        <dbReference type="Proteomes" id="UP000076798"/>
    </source>
</evidence>
<evidence type="ECO:0000313" key="3">
    <source>
        <dbReference type="EMBL" id="KZT41509.1"/>
    </source>
</evidence>
<protein>
    <recommendedName>
        <fullName evidence="2">RanBD1 domain-containing protein</fullName>
    </recommendedName>
</protein>
<evidence type="ECO:0000259" key="2">
    <source>
        <dbReference type="PROSITE" id="PS50196"/>
    </source>
</evidence>
<feature type="compositionally biased region" description="Low complexity" evidence="1">
    <location>
        <begin position="68"/>
        <end position="95"/>
    </location>
</feature>
<sequence length="626" mass="64518">MKRRNTGQHQQRGDEEEPEDDEPVATGLQKADEATLAARPMKGMPKRGLAGATSATETQPSAAPVPKFFSNVSSSSFSFTPSAPAATPTAPLTSTPFSTNKLPSFSAFGSSSSIFTNGTSTTGTSASTAPLSSTSTFLESSGSSSASAAREDISQSFYAKLRGLNVSFLENLQSSLQKDPLVDISSVLEQYKNLRNEIESKSATPVVKNDTVLDTPPAAMPTPPSTFNMFNKNPPSSSASLGASGGFTPKLPTASSTSNAPGTSPFSFGAASSSKPFSFGSTGASSSAAPASSESSKPTPPAPSFSGFSTTSAPKPATEASDTKKTEEEPAKASSASLFSKPKATEPKGTDASAAPSFSFGGHSNGLFGSSNPFTFSPSSSTSAFGNTSTSTPAKSSPFAVGASPPSPGNFGFGPKSSFGSGKGSFGNPVGFSFASPPSTPAGTTASKAEDKTDSATDSSKTKEAPATTSAFGLSVPATADSGSRGITPLSEVDSTTGSQPDAADEDEDGPGEEDESTVISLRCSLSKLGTTDGKQEWKSLGVGYCKIKKHNDTGVRRILMRETVTKRIILNFNLYPRLTMNVTKKMLRFIGHQEDGTSQTLLLRHSTEANAHSFKEAIDREKSLP</sequence>
<feature type="compositionally biased region" description="Low complexity" evidence="1">
    <location>
        <begin position="409"/>
        <end position="420"/>
    </location>
</feature>
<feature type="region of interest" description="Disordered" evidence="1">
    <location>
        <begin position="378"/>
        <end position="519"/>
    </location>
</feature>
<evidence type="ECO:0000256" key="1">
    <source>
        <dbReference type="SAM" id="MobiDB-lite"/>
    </source>
</evidence>